<dbReference type="Proteomes" id="UP000054549">
    <property type="component" value="Unassembled WGS sequence"/>
</dbReference>
<gene>
    <name evidence="3" type="ORF">M378DRAFT_322499</name>
</gene>
<dbReference type="PROSITE" id="PS50157">
    <property type="entry name" value="ZINC_FINGER_C2H2_2"/>
    <property type="match status" value="1"/>
</dbReference>
<reference evidence="3 4" key="1">
    <citation type="submission" date="2014-04" db="EMBL/GenBank/DDBJ databases">
        <title>Evolutionary Origins and Diversification of the Mycorrhizal Mutualists.</title>
        <authorList>
            <consortium name="DOE Joint Genome Institute"/>
            <consortium name="Mycorrhizal Genomics Consortium"/>
            <person name="Kohler A."/>
            <person name="Kuo A."/>
            <person name="Nagy L.G."/>
            <person name="Floudas D."/>
            <person name="Copeland A."/>
            <person name="Barry K.W."/>
            <person name="Cichocki N."/>
            <person name="Veneault-Fourrey C."/>
            <person name="LaButti K."/>
            <person name="Lindquist E.A."/>
            <person name="Lipzen A."/>
            <person name="Lundell T."/>
            <person name="Morin E."/>
            <person name="Murat C."/>
            <person name="Riley R."/>
            <person name="Ohm R."/>
            <person name="Sun H."/>
            <person name="Tunlid A."/>
            <person name="Henrissat B."/>
            <person name="Grigoriev I.V."/>
            <person name="Hibbett D.S."/>
            <person name="Martin F."/>
        </authorList>
    </citation>
    <scope>NUCLEOTIDE SEQUENCE [LARGE SCALE GENOMIC DNA]</scope>
    <source>
        <strain evidence="3 4">Koide BX008</strain>
    </source>
</reference>
<evidence type="ECO:0000256" key="1">
    <source>
        <dbReference type="PROSITE-ProRule" id="PRU00042"/>
    </source>
</evidence>
<accession>A0A0C2TJ39</accession>
<organism evidence="3 4">
    <name type="scientific">Amanita muscaria (strain Koide BX008)</name>
    <dbReference type="NCBI Taxonomy" id="946122"/>
    <lineage>
        <taxon>Eukaryota</taxon>
        <taxon>Fungi</taxon>
        <taxon>Dikarya</taxon>
        <taxon>Basidiomycota</taxon>
        <taxon>Agaricomycotina</taxon>
        <taxon>Agaricomycetes</taxon>
        <taxon>Agaricomycetidae</taxon>
        <taxon>Agaricales</taxon>
        <taxon>Pluteineae</taxon>
        <taxon>Amanitaceae</taxon>
        <taxon>Amanita</taxon>
    </lineage>
</organism>
<dbReference type="GO" id="GO:0008270">
    <property type="term" value="F:zinc ion binding"/>
    <property type="evidence" value="ECO:0007669"/>
    <property type="project" value="UniProtKB-KW"/>
</dbReference>
<protein>
    <recommendedName>
        <fullName evidence="2">C2H2-type domain-containing protein</fullName>
    </recommendedName>
</protein>
<dbReference type="HOGENOM" id="CLU_1194631_0_0_1"/>
<feature type="domain" description="C2H2-type" evidence="2">
    <location>
        <begin position="173"/>
        <end position="199"/>
    </location>
</feature>
<dbReference type="InterPro" id="IPR036236">
    <property type="entry name" value="Znf_C2H2_sf"/>
</dbReference>
<name>A0A0C2TJ39_AMAMK</name>
<dbReference type="SUPFAM" id="SSF57667">
    <property type="entry name" value="beta-beta-alpha zinc fingers"/>
    <property type="match status" value="1"/>
</dbReference>
<evidence type="ECO:0000259" key="2">
    <source>
        <dbReference type="PROSITE" id="PS50157"/>
    </source>
</evidence>
<evidence type="ECO:0000313" key="3">
    <source>
        <dbReference type="EMBL" id="KIL66989.1"/>
    </source>
</evidence>
<dbReference type="InterPro" id="IPR013087">
    <property type="entry name" value="Znf_C2H2_type"/>
</dbReference>
<keyword evidence="1" id="KW-0862">Zinc</keyword>
<keyword evidence="4" id="KW-1185">Reference proteome</keyword>
<dbReference type="EMBL" id="KN818233">
    <property type="protein sequence ID" value="KIL66989.1"/>
    <property type="molecule type" value="Genomic_DNA"/>
</dbReference>
<proteinExistence type="predicted"/>
<dbReference type="InParanoid" id="A0A0C2TJ39"/>
<evidence type="ECO:0000313" key="4">
    <source>
        <dbReference type="Proteomes" id="UP000054549"/>
    </source>
</evidence>
<sequence length="232" mass="25673">MSYLEPLSNMIGEPLHPKVTGESYFSTFNSGFNVNSISGHLASPISNPGHDVKVEGWGREYLAGYQNASNHSQGNRLLDVSTVTGCTLPSSHLCDVPLSATTSVRFCRFCNVDLNRDMKLPTQSIPDITPAYEENLSDDGTKRYRCQCGRKTKSVGDMRRHHESLMHSSKRKYGCLPCGKTFTRKDGLVRHEKSCKKKHNCAIGASSLRLVLKKKSLGNDVYSRFAQKALAG</sequence>
<keyword evidence="1" id="KW-0863">Zinc-finger</keyword>
<dbReference type="Gene3D" id="3.30.160.60">
    <property type="entry name" value="Classic Zinc Finger"/>
    <property type="match status" value="1"/>
</dbReference>
<dbReference type="AlphaFoldDB" id="A0A0C2TJ39"/>
<dbReference type="OrthoDB" id="8922241at2759"/>
<keyword evidence="1" id="KW-0479">Metal-binding</keyword>